<dbReference type="AlphaFoldDB" id="A0A560H3W8"/>
<protein>
    <submittedName>
        <fullName evidence="2">Uncharacterized protein</fullName>
    </submittedName>
</protein>
<evidence type="ECO:0000256" key="1">
    <source>
        <dbReference type="SAM" id="MobiDB-lite"/>
    </source>
</evidence>
<feature type="compositionally biased region" description="Basic and acidic residues" evidence="1">
    <location>
        <begin position="284"/>
        <end position="294"/>
    </location>
</feature>
<gene>
    <name evidence="2" type="ORF">FBZ90_109132</name>
</gene>
<accession>A0A560H3W8</accession>
<feature type="region of interest" description="Disordered" evidence="1">
    <location>
        <begin position="1"/>
        <end position="36"/>
    </location>
</feature>
<feature type="compositionally biased region" description="Low complexity" evidence="1">
    <location>
        <begin position="11"/>
        <end position="26"/>
    </location>
</feature>
<keyword evidence="3" id="KW-1185">Reference proteome</keyword>
<evidence type="ECO:0000313" key="3">
    <source>
        <dbReference type="Proteomes" id="UP000315751"/>
    </source>
</evidence>
<feature type="region of interest" description="Disordered" evidence="1">
    <location>
        <begin position="275"/>
        <end position="324"/>
    </location>
</feature>
<sequence>MVTTSGTSVYSQAQSLASSATQQTSLFRSTPSTTPQITAQKVADALQRGDTAGAIGAFVDEKTLKKLTKLQSDATKLDKQIKQKAADNDKKTAQDKVDNAKRQLKALRMRAQLAAAMGDKQAAARIAREAADVAKSLGSAAQEYAGAVKNGATVGATDASGANGGAATAAAGVGSDAAQVQATAAGTGQAQSAAAQPAAAQAATTQATTTAGADATLQTGNAQAAQNGAGQSDKPGTISVSSTDEAAAARKERLDFMGNVRTLMDQARSVYNQAKHVLDRKRKPGDPTDPDHSAQDMADAAKQVDAADQSLAAGDTPAVPQAPTVIATPNNTLLLV</sequence>
<feature type="region of interest" description="Disordered" evidence="1">
    <location>
        <begin position="222"/>
        <end position="245"/>
    </location>
</feature>
<feature type="region of interest" description="Disordered" evidence="1">
    <location>
        <begin position="78"/>
        <end position="97"/>
    </location>
</feature>
<organism evidence="2 3">
    <name type="scientific">Nitrospirillum amazonense</name>
    <dbReference type="NCBI Taxonomy" id="28077"/>
    <lineage>
        <taxon>Bacteria</taxon>
        <taxon>Pseudomonadati</taxon>
        <taxon>Pseudomonadota</taxon>
        <taxon>Alphaproteobacteria</taxon>
        <taxon>Rhodospirillales</taxon>
        <taxon>Azospirillaceae</taxon>
        <taxon>Nitrospirillum</taxon>
    </lineage>
</organism>
<reference evidence="2 3" key="1">
    <citation type="submission" date="2019-06" db="EMBL/GenBank/DDBJ databases">
        <title>Genomic Encyclopedia of Type Strains, Phase IV (KMG-V): Genome sequencing to study the core and pangenomes of soil and plant-associated prokaryotes.</title>
        <authorList>
            <person name="Whitman W."/>
        </authorList>
    </citation>
    <scope>NUCLEOTIDE SEQUENCE [LARGE SCALE GENOMIC DNA]</scope>
    <source>
        <strain evidence="2 3">BR 11622</strain>
    </source>
</reference>
<feature type="compositionally biased region" description="Polar residues" evidence="1">
    <location>
        <begin position="27"/>
        <end position="36"/>
    </location>
</feature>
<feature type="compositionally biased region" description="Polar residues" evidence="1">
    <location>
        <begin position="1"/>
        <end position="10"/>
    </location>
</feature>
<comment type="caution">
    <text evidence="2">The sequence shown here is derived from an EMBL/GenBank/DDBJ whole genome shotgun (WGS) entry which is preliminary data.</text>
</comment>
<feature type="compositionally biased region" description="Low complexity" evidence="1">
    <location>
        <begin position="222"/>
        <end position="231"/>
    </location>
</feature>
<dbReference type="Proteomes" id="UP000315751">
    <property type="component" value="Unassembled WGS sequence"/>
</dbReference>
<evidence type="ECO:0000313" key="2">
    <source>
        <dbReference type="EMBL" id="TWB40529.1"/>
    </source>
</evidence>
<proteinExistence type="predicted"/>
<name>A0A560H3W8_9PROT</name>
<dbReference type="EMBL" id="VITR01000009">
    <property type="protein sequence ID" value="TWB40529.1"/>
    <property type="molecule type" value="Genomic_DNA"/>
</dbReference>
<feature type="compositionally biased region" description="Low complexity" evidence="1">
    <location>
        <begin position="295"/>
        <end position="309"/>
    </location>
</feature>